<dbReference type="AlphaFoldDB" id="A0A177KSI6"/>
<comment type="pathway">
    <text evidence="1 9">Porphyrin-containing compound metabolism; protoporphyrin-IX biosynthesis; coproporphyrinogen-III from 5-aminolevulinate: step 3/4.</text>
</comment>
<evidence type="ECO:0000256" key="6">
    <source>
        <dbReference type="ARBA" id="ARBA00037589"/>
    </source>
</evidence>
<dbReference type="PANTHER" id="PTHR38042">
    <property type="entry name" value="UROPORPHYRINOGEN-III SYNTHASE, CHLOROPLASTIC"/>
    <property type="match status" value="1"/>
</dbReference>
<dbReference type="GO" id="GO:0006782">
    <property type="term" value="P:protoporphyrinogen IX biosynthetic process"/>
    <property type="evidence" value="ECO:0007669"/>
    <property type="project" value="UniProtKB-UniRule"/>
</dbReference>
<dbReference type="CDD" id="cd06578">
    <property type="entry name" value="HemD"/>
    <property type="match status" value="1"/>
</dbReference>
<feature type="domain" description="Tetrapyrrole biosynthesis uroporphyrinogen III synthase" evidence="10">
    <location>
        <begin position="23"/>
        <end position="246"/>
    </location>
</feature>
<dbReference type="InterPro" id="IPR039793">
    <property type="entry name" value="UROS/Hem4"/>
</dbReference>
<evidence type="ECO:0000256" key="7">
    <source>
        <dbReference type="ARBA" id="ARBA00040167"/>
    </source>
</evidence>
<dbReference type="RefSeq" id="WP_034298600.1">
    <property type="nucleotide sequence ID" value="NZ_LQWZ01000023.1"/>
</dbReference>
<evidence type="ECO:0000256" key="8">
    <source>
        <dbReference type="ARBA" id="ARBA00048617"/>
    </source>
</evidence>
<dbReference type="Gene3D" id="3.40.50.10090">
    <property type="match status" value="2"/>
</dbReference>
<evidence type="ECO:0000313" key="12">
    <source>
        <dbReference type="Proteomes" id="UP000077271"/>
    </source>
</evidence>
<name>A0A177KSI6_9BACI</name>
<dbReference type="EC" id="4.2.1.75" evidence="3 9"/>
<protein>
    <recommendedName>
        <fullName evidence="7 9">Uroporphyrinogen-III synthase</fullName>
        <ecNumber evidence="3 9">4.2.1.75</ecNumber>
    </recommendedName>
</protein>
<comment type="catalytic activity">
    <reaction evidence="8 9">
        <text>hydroxymethylbilane = uroporphyrinogen III + H2O</text>
        <dbReference type="Rhea" id="RHEA:18965"/>
        <dbReference type="ChEBI" id="CHEBI:15377"/>
        <dbReference type="ChEBI" id="CHEBI:57308"/>
        <dbReference type="ChEBI" id="CHEBI:57845"/>
        <dbReference type="EC" id="4.2.1.75"/>
    </reaction>
</comment>
<dbReference type="InterPro" id="IPR003754">
    <property type="entry name" value="4pyrrol_synth_uPrphyn_synth"/>
</dbReference>
<dbReference type="GO" id="GO:0004852">
    <property type="term" value="F:uroporphyrinogen-III synthase activity"/>
    <property type="evidence" value="ECO:0007669"/>
    <property type="project" value="UniProtKB-UniRule"/>
</dbReference>
<dbReference type="GO" id="GO:0006780">
    <property type="term" value="P:uroporphyrinogen III biosynthetic process"/>
    <property type="evidence" value="ECO:0007669"/>
    <property type="project" value="UniProtKB-UniRule"/>
</dbReference>
<dbReference type="EMBL" id="LQWZ01000023">
    <property type="protein sequence ID" value="OAH56154.1"/>
    <property type="molecule type" value="Genomic_DNA"/>
</dbReference>
<keyword evidence="5 9" id="KW-0627">Porphyrin biosynthesis</keyword>
<sequence length="255" mass="28650">MDQPLSGKRIVVTRPAGQAAPFIGKIEKAGGTAYAVPLIAFRMYEDIQDEAVLNQLFTYDWIIITSKNGVDFFMKKVEEMGVDIKDIPAKFAAIGTKTAESLERYGLMVSYIPKRFSADDLAKDIETGRFAPKNALIPKGNLARDLIGETIRKTGAAADDWIVYETYFPEKEKEALLHLIRHEQIDMYTFTSPSAVRHFISTLNEAEEPIPEADFACIGPVTKKEAEKYGMTISICPDEYTTDSLVSDMIYYYKE</sequence>
<proteinExistence type="inferred from homology"/>
<dbReference type="UniPathway" id="UPA00251">
    <property type="reaction ID" value="UER00320"/>
</dbReference>
<reference evidence="11 12" key="1">
    <citation type="submission" date="2016-01" db="EMBL/GenBank/DDBJ databases">
        <title>Investigation of taxonomic status of Bacillus aminovorans.</title>
        <authorList>
            <person name="Verma A."/>
            <person name="Pal Y."/>
            <person name="Krishnamurthi S."/>
        </authorList>
    </citation>
    <scope>NUCLEOTIDE SEQUENCE [LARGE SCALE GENOMIC DNA]</scope>
    <source>
        <strain evidence="11 12">DSM 4337</strain>
    </source>
</reference>
<dbReference type="PANTHER" id="PTHR38042:SF1">
    <property type="entry name" value="UROPORPHYRINOGEN-III SYNTHASE, CHLOROPLASTIC"/>
    <property type="match status" value="1"/>
</dbReference>
<evidence type="ECO:0000256" key="9">
    <source>
        <dbReference type="RuleBase" id="RU366031"/>
    </source>
</evidence>
<evidence type="ECO:0000256" key="3">
    <source>
        <dbReference type="ARBA" id="ARBA00013109"/>
    </source>
</evidence>
<evidence type="ECO:0000256" key="2">
    <source>
        <dbReference type="ARBA" id="ARBA00008133"/>
    </source>
</evidence>
<comment type="caution">
    <text evidence="11">The sequence shown here is derived from an EMBL/GenBank/DDBJ whole genome shotgun (WGS) entry which is preliminary data.</text>
</comment>
<dbReference type="Proteomes" id="UP000077271">
    <property type="component" value="Unassembled WGS sequence"/>
</dbReference>
<evidence type="ECO:0000313" key="11">
    <source>
        <dbReference type="EMBL" id="OAH56154.1"/>
    </source>
</evidence>
<evidence type="ECO:0000256" key="1">
    <source>
        <dbReference type="ARBA" id="ARBA00004772"/>
    </source>
</evidence>
<comment type="similarity">
    <text evidence="2 9">Belongs to the uroporphyrinogen-III synthase family.</text>
</comment>
<dbReference type="SUPFAM" id="SSF69618">
    <property type="entry name" value="HemD-like"/>
    <property type="match status" value="1"/>
</dbReference>
<evidence type="ECO:0000256" key="5">
    <source>
        <dbReference type="ARBA" id="ARBA00023244"/>
    </source>
</evidence>
<keyword evidence="4 9" id="KW-0456">Lyase</keyword>
<dbReference type="Pfam" id="PF02602">
    <property type="entry name" value="HEM4"/>
    <property type="match status" value="1"/>
</dbReference>
<comment type="function">
    <text evidence="6 9">Catalyzes cyclization of the linear tetrapyrrole, hydroxymethylbilane, to the macrocyclic uroporphyrinogen III.</text>
</comment>
<dbReference type="InterPro" id="IPR036108">
    <property type="entry name" value="4pyrrol_syn_uPrphyn_synt_sf"/>
</dbReference>
<accession>A0A177KSI6</accession>
<evidence type="ECO:0000259" key="10">
    <source>
        <dbReference type="Pfam" id="PF02602"/>
    </source>
</evidence>
<evidence type="ECO:0000256" key="4">
    <source>
        <dbReference type="ARBA" id="ARBA00023239"/>
    </source>
</evidence>
<gene>
    <name evidence="11" type="ORF">AWH48_05635</name>
</gene>
<organism evidence="11 12">
    <name type="scientific">Domibacillus aminovorans</name>
    <dbReference type="NCBI Taxonomy" id="29332"/>
    <lineage>
        <taxon>Bacteria</taxon>
        <taxon>Bacillati</taxon>
        <taxon>Bacillota</taxon>
        <taxon>Bacilli</taxon>
        <taxon>Bacillales</taxon>
        <taxon>Bacillaceae</taxon>
        <taxon>Domibacillus</taxon>
    </lineage>
</organism>